<dbReference type="InterPro" id="IPR037138">
    <property type="entry name" value="His_deacetylse_dom_sf"/>
</dbReference>
<dbReference type="Gene3D" id="3.40.800.20">
    <property type="entry name" value="Histone deacetylase domain"/>
    <property type="match status" value="1"/>
</dbReference>
<sequence>MPYIAMIHSPDYLSFLKSVYTKWAQLPEANEEVIPKSNPGRYASTYPKDIIGQVGWNLMDTSCPLGAGTWSGVYV</sequence>
<evidence type="ECO:0000313" key="1">
    <source>
        <dbReference type="EMBL" id="SIT04732.1"/>
    </source>
</evidence>
<dbReference type="RefSeq" id="WP_054342011.1">
    <property type="nucleotide sequence ID" value="NZ_FTOE01000012.1"/>
</dbReference>
<protein>
    <submittedName>
        <fullName evidence="1">Uncharacterized protein</fullName>
    </submittedName>
</protein>
<reference evidence="2" key="1">
    <citation type="submission" date="2017-01" db="EMBL/GenBank/DDBJ databases">
        <authorList>
            <person name="Varghese N."/>
            <person name="Submissions S."/>
        </authorList>
    </citation>
    <scope>NUCLEOTIDE SEQUENCE [LARGE SCALE GENOMIC DNA]</scope>
    <source>
        <strain evidence="2">DSM 22306</strain>
    </source>
</reference>
<gene>
    <name evidence="1" type="ORF">SAMN05421760_11260</name>
</gene>
<accession>A0A1N7P2B9</accession>
<dbReference type="EMBL" id="FTOE01000012">
    <property type="protein sequence ID" value="SIT04732.1"/>
    <property type="molecule type" value="Genomic_DNA"/>
</dbReference>
<dbReference type="OrthoDB" id="9808367at2"/>
<name>A0A1N7P2B9_9GAMM</name>
<dbReference type="Proteomes" id="UP000185999">
    <property type="component" value="Unassembled WGS sequence"/>
</dbReference>
<organism evidence="1 2">
    <name type="scientific">Neptunomonas antarctica</name>
    <dbReference type="NCBI Taxonomy" id="619304"/>
    <lineage>
        <taxon>Bacteria</taxon>
        <taxon>Pseudomonadati</taxon>
        <taxon>Pseudomonadota</taxon>
        <taxon>Gammaproteobacteria</taxon>
        <taxon>Oceanospirillales</taxon>
        <taxon>Oceanospirillaceae</taxon>
        <taxon>Neptunomonas</taxon>
    </lineage>
</organism>
<dbReference type="STRING" id="619304.SAMN05421760_11260"/>
<evidence type="ECO:0000313" key="2">
    <source>
        <dbReference type="Proteomes" id="UP000185999"/>
    </source>
</evidence>
<proteinExistence type="predicted"/>
<keyword evidence="2" id="KW-1185">Reference proteome</keyword>
<dbReference type="AlphaFoldDB" id="A0A1N7P2B9"/>